<dbReference type="FunFam" id="1.10.1040.10:FF:000004">
    <property type="entry name" value="Glycerol-3-phosphate dehydrogenase [NAD(+)]"/>
    <property type="match status" value="1"/>
</dbReference>
<comment type="similarity">
    <text evidence="1 7">Belongs to the NAD-dependent glycerol-3-phosphate dehydrogenase family.</text>
</comment>
<dbReference type="SUPFAM" id="SSF51735">
    <property type="entry name" value="NAD(P)-binding Rossmann-fold domains"/>
    <property type="match status" value="1"/>
</dbReference>
<dbReference type="SUPFAM" id="SSF48179">
    <property type="entry name" value="6-phosphogluconate dehydrogenase C-terminal domain-like"/>
    <property type="match status" value="1"/>
</dbReference>
<evidence type="ECO:0000256" key="8">
    <source>
        <dbReference type="RuleBase" id="RU361243"/>
    </source>
</evidence>
<evidence type="ECO:0000256" key="1">
    <source>
        <dbReference type="ARBA" id="ARBA00011009"/>
    </source>
</evidence>
<dbReference type="InterPro" id="IPR036291">
    <property type="entry name" value="NAD(P)-bd_dom_sf"/>
</dbReference>
<dbReference type="InterPro" id="IPR006109">
    <property type="entry name" value="G3P_DH_NAD-dep_C"/>
</dbReference>
<dbReference type="Pfam" id="PF01210">
    <property type="entry name" value="NAD_Gly3P_dh_N"/>
    <property type="match status" value="1"/>
</dbReference>
<sequence>MVKRVVVLGCGAWGTATVKLVADNVKSSKEFHEEVYWYVRDEDCNGRSLTTWINQEHINPKYLPTLDIPSNVSASSNIQKVVEEADIILVSYPSCHILWLVENVKKFIKDGAYFVSFCKGLILCPEENRIKLVSDVIREQTGKSCVVVIGATTAVEVAKQHFTEATIGSKNLTYAHEVKRLLQSDYLKLVITQDDVGVELCGALKNVVAIAAGICHGLDLGDNTKAAVLRIGFWEVSELMKELFPDRGINYLTIEQSCGIAELFMCMSYRSDEIPDIGADLDILNITYGRRLSLSDTVKSSLYPVSSKDLHRIFVDGVEYAKQIYNILVARRRTTHFPLFVTVHRICQNEMKPQGLITCLQSHPIHA</sequence>
<keyword evidence="11" id="KW-1185">Reference proteome</keyword>
<keyword evidence="3 6" id="KW-0520">NAD</keyword>
<feature type="binding site" evidence="6">
    <location>
        <begin position="9"/>
        <end position="14"/>
    </location>
    <ligand>
        <name>NAD(+)</name>
        <dbReference type="ChEBI" id="CHEBI:57540"/>
    </ligand>
</feature>
<comment type="catalytic activity">
    <reaction evidence="4 8">
        <text>sn-glycerol 3-phosphate + NAD(+) = dihydroxyacetone phosphate + NADH + H(+)</text>
        <dbReference type="Rhea" id="RHEA:11092"/>
        <dbReference type="ChEBI" id="CHEBI:15378"/>
        <dbReference type="ChEBI" id="CHEBI:57540"/>
        <dbReference type="ChEBI" id="CHEBI:57597"/>
        <dbReference type="ChEBI" id="CHEBI:57642"/>
        <dbReference type="ChEBI" id="CHEBI:57945"/>
        <dbReference type="EC" id="1.1.1.8"/>
    </reaction>
</comment>
<dbReference type="GO" id="GO:0051287">
    <property type="term" value="F:NAD binding"/>
    <property type="evidence" value="ECO:0007669"/>
    <property type="project" value="UniProtKB-UniRule"/>
</dbReference>
<dbReference type="WBParaSite" id="TREG1_19090.1">
    <property type="protein sequence ID" value="TREG1_19090.1"/>
    <property type="gene ID" value="TREG1_19090"/>
</dbReference>
<dbReference type="GO" id="GO:0141152">
    <property type="term" value="F:glycerol-3-phosphate dehydrogenase (NAD+) activity"/>
    <property type="evidence" value="ECO:0007669"/>
    <property type="project" value="UniProtKB-UniRule"/>
</dbReference>
<reference evidence="12 13" key="2">
    <citation type="submission" date="2023-11" db="UniProtKB">
        <authorList>
            <consortium name="WormBaseParasite"/>
        </authorList>
    </citation>
    <scope>IDENTIFICATION</scope>
</reference>
<evidence type="ECO:0000256" key="7">
    <source>
        <dbReference type="RuleBase" id="RU000437"/>
    </source>
</evidence>
<dbReference type="InterPro" id="IPR011128">
    <property type="entry name" value="G3P_DH_NAD-dep_N"/>
</dbReference>
<evidence type="ECO:0000256" key="4">
    <source>
        <dbReference type="ARBA" id="ARBA00048683"/>
    </source>
</evidence>
<dbReference type="EC" id="1.1.1.8" evidence="8"/>
<proteinExistence type="inferred from homology"/>
<dbReference type="Gene3D" id="3.40.50.720">
    <property type="entry name" value="NAD(P)-binding Rossmann-like Domain"/>
    <property type="match status" value="1"/>
</dbReference>
<feature type="active site" description="Proton acceptor" evidence="5">
    <location>
        <position position="205"/>
    </location>
</feature>
<evidence type="ECO:0000256" key="5">
    <source>
        <dbReference type="PIRSR" id="PIRSR000114-1"/>
    </source>
</evidence>
<evidence type="ECO:0000313" key="11">
    <source>
        <dbReference type="Proteomes" id="UP000050795"/>
    </source>
</evidence>
<reference evidence="11" key="1">
    <citation type="submission" date="2022-06" db="EMBL/GenBank/DDBJ databases">
        <authorList>
            <person name="Berger JAMES D."/>
            <person name="Berger JAMES D."/>
        </authorList>
    </citation>
    <scope>NUCLEOTIDE SEQUENCE [LARGE SCALE GENOMIC DNA]</scope>
</reference>
<dbReference type="WBParaSite" id="TREG1_19090.2">
    <property type="protein sequence ID" value="TREG1_19090.2"/>
    <property type="gene ID" value="TREG1_19090"/>
</dbReference>
<evidence type="ECO:0000256" key="6">
    <source>
        <dbReference type="PIRSR" id="PIRSR000114-3"/>
    </source>
</evidence>
<dbReference type="GO" id="GO:0046168">
    <property type="term" value="P:glycerol-3-phosphate catabolic process"/>
    <property type="evidence" value="ECO:0007669"/>
    <property type="project" value="UniProtKB-UniRule"/>
</dbReference>
<dbReference type="PANTHER" id="PTHR11728">
    <property type="entry name" value="GLYCEROL-3-PHOSPHATE DEHYDROGENASE"/>
    <property type="match status" value="1"/>
</dbReference>
<dbReference type="PRINTS" id="PR00077">
    <property type="entry name" value="GPDHDRGNASE"/>
</dbReference>
<evidence type="ECO:0000259" key="9">
    <source>
        <dbReference type="Pfam" id="PF01210"/>
    </source>
</evidence>
<evidence type="ECO:0000256" key="2">
    <source>
        <dbReference type="ARBA" id="ARBA00023002"/>
    </source>
</evidence>
<dbReference type="PIRSF" id="PIRSF000114">
    <property type="entry name" value="Glycerol-3-P_dh"/>
    <property type="match status" value="1"/>
</dbReference>
<keyword evidence="2 7" id="KW-0560">Oxidoreductase</keyword>
<dbReference type="InterPro" id="IPR008927">
    <property type="entry name" value="6-PGluconate_DH-like_C_sf"/>
</dbReference>
<dbReference type="InterPro" id="IPR006168">
    <property type="entry name" value="G3P_DH_NAD-dep"/>
</dbReference>
<dbReference type="Gene3D" id="1.10.1040.10">
    <property type="entry name" value="N-(1-d-carboxylethyl)-l-norvaline Dehydrogenase, domain 2"/>
    <property type="match status" value="1"/>
</dbReference>
<dbReference type="PANTHER" id="PTHR11728:SF8">
    <property type="entry name" value="GLYCEROL-3-PHOSPHATE DEHYDROGENASE [NAD(+)]-RELATED"/>
    <property type="match status" value="1"/>
</dbReference>
<feature type="domain" description="Glycerol-3-phosphate dehydrogenase NAD-dependent C-terminal" evidence="10">
    <location>
        <begin position="194"/>
        <end position="357"/>
    </location>
</feature>
<evidence type="ECO:0000256" key="3">
    <source>
        <dbReference type="ARBA" id="ARBA00023027"/>
    </source>
</evidence>
<organism evidence="11 12">
    <name type="scientific">Trichobilharzia regenti</name>
    <name type="common">Nasal bird schistosome</name>
    <dbReference type="NCBI Taxonomy" id="157069"/>
    <lineage>
        <taxon>Eukaryota</taxon>
        <taxon>Metazoa</taxon>
        <taxon>Spiralia</taxon>
        <taxon>Lophotrochozoa</taxon>
        <taxon>Platyhelminthes</taxon>
        <taxon>Trematoda</taxon>
        <taxon>Digenea</taxon>
        <taxon>Strigeidida</taxon>
        <taxon>Schistosomatoidea</taxon>
        <taxon>Schistosomatidae</taxon>
        <taxon>Trichobilharzia</taxon>
    </lineage>
</organism>
<dbReference type="AlphaFoldDB" id="A0AA85JIV7"/>
<accession>A0AA85JIV7</accession>
<dbReference type="InterPro" id="IPR013328">
    <property type="entry name" value="6PGD_dom2"/>
</dbReference>
<dbReference type="Pfam" id="PF07479">
    <property type="entry name" value="NAD_Gly3P_dh_C"/>
    <property type="match status" value="1"/>
</dbReference>
<name>A0AA85JIV7_TRIRE</name>
<dbReference type="GO" id="GO:0005975">
    <property type="term" value="P:carbohydrate metabolic process"/>
    <property type="evidence" value="ECO:0007669"/>
    <property type="project" value="InterPro"/>
</dbReference>
<dbReference type="GO" id="GO:0005829">
    <property type="term" value="C:cytosol"/>
    <property type="evidence" value="ECO:0007669"/>
    <property type="project" value="TreeGrafter"/>
</dbReference>
<dbReference type="Proteomes" id="UP000050795">
    <property type="component" value="Unassembled WGS sequence"/>
</dbReference>
<evidence type="ECO:0000259" key="10">
    <source>
        <dbReference type="Pfam" id="PF07479"/>
    </source>
</evidence>
<feature type="binding site" evidence="6">
    <location>
        <position position="154"/>
    </location>
    <ligand>
        <name>NAD(+)</name>
        <dbReference type="ChEBI" id="CHEBI:57540"/>
    </ligand>
</feature>
<feature type="domain" description="Glycerol-3-phosphate dehydrogenase NAD-dependent N-terminal" evidence="9">
    <location>
        <begin position="5"/>
        <end position="173"/>
    </location>
</feature>
<evidence type="ECO:0000313" key="13">
    <source>
        <dbReference type="WBParaSite" id="TREG1_19090.2"/>
    </source>
</evidence>
<evidence type="ECO:0000313" key="12">
    <source>
        <dbReference type="WBParaSite" id="TREG1_19090.1"/>
    </source>
</evidence>
<protein>
    <recommendedName>
        <fullName evidence="8">Glycerol-3-phosphate dehydrogenase [NAD(+)]</fullName>
        <ecNumber evidence="8">1.1.1.8</ecNumber>
    </recommendedName>
</protein>
<dbReference type="PROSITE" id="PS00957">
    <property type="entry name" value="NAD_G3PDH"/>
    <property type="match status" value="1"/>
</dbReference>